<dbReference type="SMART" id="SM00448">
    <property type="entry name" value="REC"/>
    <property type="match status" value="1"/>
</dbReference>
<dbReference type="Gene3D" id="3.40.50.2300">
    <property type="match status" value="1"/>
</dbReference>
<dbReference type="InterPro" id="IPR011006">
    <property type="entry name" value="CheY-like_superfamily"/>
</dbReference>
<evidence type="ECO:0000256" key="1">
    <source>
        <dbReference type="PROSITE-ProRule" id="PRU00169"/>
    </source>
</evidence>
<dbReference type="PANTHER" id="PTHR43367:SF1">
    <property type="entry name" value="TWO-COMPONENT RESPONSE REGULATOR-LIKE APRR6-RELATED"/>
    <property type="match status" value="1"/>
</dbReference>
<dbReference type="Pfam" id="PF03861">
    <property type="entry name" value="ANTAR"/>
    <property type="match status" value="1"/>
</dbReference>
<evidence type="ECO:0000313" key="5">
    <source>
        <dbReference type="Proteomes" id="UP000199233"/>
    </source>
</evidence>
<dbReference type="InterPro" id="IPR008327">
    <property type="entry name" value="Sig_transdc_resp-reg_antiterm"/>
</dbReference>
<dbReference type="Pfam" id="PF00072">
    <property type="entry name" value="Response_reg"/>
    <property type="match status" value="1"/>
</dbReference>
<accession>A0A1H9DI77</accession>
<feature type="domain" description="ANTAR" evidence="3">
    <location>
        <begin position="160"/>
        <end position="221"/>
    </location>
</feature>
<dbReference type="GO" id="GO:0000160">
    <property type="term" value="P:phosphorelay signal transduction system"/>
    <property type="evidence" value="ECO:0007669"/>
    <property type="project" value="InterPro"/>
</dbReference>
<dbReference type="PROSITE" id="PS50921">
    <property type="entry name" value="ANTAR"/>
    <property type="match status" value="1"/>
</dbReference>
<gene>
    <name evidence="4" type="ORF">SAMN04488038_10425</name>
</gene>
<dbReference type="AlphaFoldDB" id="A0A1H9DI77"/>
<organism evidence="4 5">
    <name type="scientific">Solimonas aquatica</name>
    <dbReference type="NCBI Taxonomy" id="489703"/>
    <lineage>
        <taxon>Bacteria</taxon>
        <taxon>Pseudomonadati</taxon>
        <taxon>Pseudomonadota</taxon>
        <taxon>Gammaproteobacteria</taxon>
        <taxon>Nevskiales</taxon>
        <taxon>Nevskiaceae</taxon>
        <taxon>Solimonas</taxon>
    </lineage>
</organism>
<dbReference type="Gene3D" id="1.10.10.10">
    <property type="entry name" value="Winged helix-like DNA-binding domain superfamily/Winged helix DNA-binding domain"/>
    <property type="match status" value="1"/>
</dbReference>
<evidence type="ECO:0000313" key="4">
    <source>
        <dbReference type="EMBL" id="SEQ12448.1"/>
    </source>
</evidence>
<keyword evidence="5" id="KW-1185">Reference proteome</keyword>
<reference evidence="4 5" key="1">
    <citation type="submission" date="2016-10" db="EMBL/GenBank/DDBJ databases">
        <authorList>
            <person name="de Groot N.N."/>
        </authorList>
    </citation>
    <scope>NUCLEOTIDE SEQUENCE [LARGE SCALE GENOMIC DNA]</scope>
    <source>
        <strain evidence="4 5">DSM 25927</strain>
    </source>
</reference>
<dbReference type="PANTHER" id="PTHR43367">
    <property type="match status" value="1"/>
</dbReference>
<dbReference type="STRING" id="489703.SAMN04488038_10425"/>
<dbReference type="PROSITE" id="PS50110">
    <property type="entry name" value="RESPONSE_REGULATORY"/>
    <property type="match status" value="1"/>
</dbReference>
<feature type="domain" description="Response regulatory" evidence="2">
    <location>
        <begin position="40"/>
        <end position="154"/>
    </location>
</feature>
<dbReference type="PIRSF" id="PIRSF036382">
    <property type="entry name" value="RR_antiterm"/>
    <property type="match status" value="1"/>
</dbReference>
<dbReference type="GO" id="GO:0003723">
    <property type="term" value="F:RNA binding"/>
    <property type="evidence" value="ECO:0007669"/>
    <property type="project" value="InterPro"/>
</dbReference>
<feature type="modified residue" description="4-aspartylphosphate" evidence="1">
    <location>
        <position position="90"/>
    </location>
</feature>
<protein>
    <submittedName>
        <fullName evidence="4">Response regulator receiver and ANTAR domain protein</fullName>
    </submittedName>
</protein>
<keyword evidence="1" id="KW-0597">Phosphoprotein</keyword>
<dbReference type="InterPro" id="IPR005561">
    <property type="entry name" value="ANTAR"/>
</dbReference>
<dbReference type="SMART" id="SM01012">
    <property type="entry name" value="ANTAR"/>
    <property type="match status" value="1"/>
</dbReference>
<dbReference type="SUPFAM" id="SSF52172">
    <property type="entry name" value="CheY-like"/>
    <property type="match status" value="1"/>
</dbReference>
<sequence length="237" mass="25885">MAVARIAGSGGLRVATDYSGKSDLQSGPRKPALARADRLRVVLVDDDTARSAFVTQALLALGHDVVARLSASEDLLTAVRRVRPDVILVDMDNPARDVLDNCAAVTLQVPRPIVFFARDADPDTISQAVRAGVSAYIVDGMAAHRLKPILDVAIARFREHQKLRNELDEMRTRLADRRDVERAKSLLAKLRRLDEAQAYALLRKSAMTRRVTIGEAARTVLAAAELLDADSGAREEN</sequence>
<dbReference type="Proteomes" id="UP000199233">
    <property type="component" value="Unassembled WGS sequence"/>
</dbReference>
<dbReference type="EMBL" id="FOFS01000004">
    <property type="protein sequence ID" value="SEQ12448.1"/>
    <property type="molecule type" value="Genomic_DNA"/>
</dbReference>
<evidence type="ECO:0000259" key="3">
    <source>
        <dbReference type="PROSITE" id="PS50921"/>
    </source>
</evidence>
<dbReference type="InterPro" id="IPR001789">
    <property type="entry name" value="Sig_transdc_resp-reg_receiver"/>
</dbReference>
<name>A0A1H9DI77_9GAMM</name>
<dbReference type="InterPro" id="IPR036388">
    <property type="entry name" value="WH-like_DNA-bd_sf"/>
</dbReference>
<proteinExistence type="predicted"/>
<evidence type="ECO:0000259" key="2">
    <source>
        <dbReference type="PROSITE" id="PS50110"/>
    </source>
</evidence>